<dbReference type="KEGG" id="dsi:Dsimw501_GD13478"/>
<dbReference type="GO" id="GO:0005730">
    <property type="term" value="C:nucleolus"/>
    <property type="evidence" value="ECO:0007669"/>
    <property type="project" value="EnsemblMetazoa"/>
</dbReference>
<dbReference type="EMBL" id="CM002912">
    <property type="protein sequence ID" value="KMY96819.1"/>
    <property type="molecule type" value="Genomic_DNA"/>
</dbReference>
<proteinExistence type="inferred from homology"/>
<protein>
    <recommendedName>
        <fullName evidence="2">SCD domain-containing protein</fullName>
    </recommendedName>
</protein>
<evidence type="ECO:0000313" key="4">
    <source>
        <dbReference type="Proteomes" id="UP000035880"/>
    </source>
</evidence>
<dbReference type="InterPro" id="IPR039662">
    <property type="entry name" value="Cohesin_Scc3/SA"/>
</dbReference>
<dbReference type="InterPro" id="IPR056396">
    <property type="entry name" value="HEAT_SCC3-SA"/>
</dbReference>
<dbReference type="PANTHER" id="PTHR11199">
    <property type="entry name" value="STROMAL ANTIGEN"/>
    <property type="match status" value="1"/>
</dbReference>
<dbReference type="OrthoDB" id="498590at2759"/>
<reference evidence="3 4" key="1">
    <citation type="journal article" date="2013" name="Genome Res.">
        <title>A second-generation assembly of the Drosophila simulans genome provides new insights into patterns of lineage-specific divergence.</title>
        <authorList>
            <person name="Hu T.T."/>
            <person name="Eisen M.B."/>
            <person name="Thornton K.R."/>
            <person name="Andolfatto P."/>
        </authorList>
    </citation>
    <scope>NUCLEOTIDE SEQUENCE [LARGE SCALE GENOMIC DNA]</scope>
    <source>
        <strain evidence="4">w501</strain>
    </source>
</reference>
<dbReference type="Pfam" id="PF21581">
    <property type="entry name" value="SCD"/>
    <property type="match status" value="1"/>
</dbReference>
<dbReference type="Bgee" id="FBgn0185189">
    <property type="expression patterns" value="Expressed in male reproductive system and 2 other cell types or tissues"/>
</dbReference>
<dbReference type="GO" id="GO:0007062">
    <property type="term" value="P:sister chromatid cohesion"/>
    <property type="evidence" value="ECO:0007669"/>
    <property type="project" value="UniProtKB-ARBA"/>
</dbReference>
<organism evidence="3 4">
    <name type="scientific">Drosophila simulans</name>
    <name type="common">Fruit fly</name>
    <dbReference type="NCBI Taxonomy" id="7240"/>
    <lineage>
        <taxon>Eukaryota</taxon>
        <taxon>Metazoa</taxon>
        <taxon>Ecdysozoa</taxon>
        <taxon>Arthropoda</taxon>
        <taxon>Hexapoda</taxon>
        <taxon>Insecta</taxon>
        <taxon>Pterygota</taxon>
        <taxon>Neoptera</taxon>
        <taxon>Endopterygota</taxon>
        <taxon>Diptera</taxon>
        <taxon>Brachycera</taxon>
        <taxon>Muscomorpha</taxon>
        <taxon>Ephydroidea</taxon>
        <taxon>Drosophilidae</taxon>
        <taxon>Drosophila</taxon>
        <taxon>Sophophora</taxon>
    </lineage>
</organism>
<dbReference type="PROSITE" id="PS51425">
    <property type="entry name" value="SCD"/>
    <property type="match status" value="1"/>
</dbReference>
<sequence>MVHFVSLDWRSWQHQVSFFRIVSHANVLAYFYSFNLCVKMSDISFEDAVVFETREESSNAQNYEPVCGDGTAGDAIEEHATKMSLLQMILPRKRLGFSNSRIGQNCPIESVAKGWGEFYLDSPTAALVSLLQFVVEASGSHYQIPEDTSLPFSYSDILSNSSSHLSNTYIYPLTRKPADAFVNRVGSFLNALLMVASEFPSDSYRLFLDQFTSFVMACSESSIRTFRHTGTMIGLKIMTILSDLKSLNDEMAMTVWMRMFNSMFAVRSRDVVNDIRLLCISELGQWFARYPHCYLQPTSLRIFYEALNDGCGDVIQCSLDNISVLCRIDGLLSQSLALTTEFREILVECCVGKEDAIAEKSVQFLTHFYVLSAEILSDDDCRVLEQLIMAANRGLAQAAADLFILRRNGLEGESFCQRIQHLLQLFVDSGHEQADYLVDSFIDNCELVLDWKPMIALLLENPKSHELSDIYCSSLIAILLAGVKQATTGEIPPGRYTKDLRREPRPSLGRQATNWLAPVLPELLRTYANSLEDTERLLELPKYFCFEYYHEGNRMGQFNELVEHFELIIFGQTSTSVLESTVQTLAFLNRMIPNSLTKQLLNGAVTNYKMAWQRTQDPSPSKSTQNGANRLLATLRLVTVLSGHFNLSEWDLTEPLLFSLKMFLRQRRLPNGDDLPPEAFSLYLKACFCCLCWDMENLEGMALNNVDMDEYCAVLHQNLEDYLYVTFSLVGKSSTEPLAYHGFSYICDLFVLHGNLCGSSNPSICSVAHAPSGNEVDILEGFLMEHFLELSPSDLMQETNAEQLQRIRSILTSYLKVVCLGVVPTMRASKFYEYYVKYHAPFGDVLRCSMELALQRNPIHFAMTMLHTCLLLYAKSFPDDTRKAAEQRALKPAEFSELMAVANRLAKILISHPVEHRECVIVFHRSGIMFVFESAQKQPAEATKKLPFLRVLKVFAPLLLVQDKSSILDFFEHYEQLVLPACNRNDIAHLKKYRNALSPRKIKT</sequence>
<dbReference type="InterPro" id="IPR016024">
    <property type="entry name" value="ARM-type_fold"/>
</dbReference>
<evidence type="ECO:0000313" key="3">
    <source>
        <dbReference type="EMBL" id="KMY96819.1"/>
    </source>
</evidence>
<accession>A0A0J9RN28</accession>
<dbReference type="GO" id="GO:0000785">
    <property type="term" value="C:chromatin"/>
    <property type="evidence" value="ECO:0007669"/>
    <property type="project" value="TreeGrafter"/>
</dbReference>
<name>A0A0J9RN28_DROSI</name>
<dbReference type="InterPro" id="IPR020839">
    <property type="entry name" value="SCD"/>
</dbReference>
<gene>
    <name evidence="3" type="primary">Dsim\GD13478</name>
    <name evidence="3" type="ORF">Dsimw501_GD13478</name>
</gene>
<dbReference type="GO" id="GO:0003682">
    <property type="term" value="F:chromatin binding"/>
    <property type="evidence" value="ECO:0007669"/>
    <property type="project" value="TreeGrafter"/>
</dbReference>
<evidence type="ECO:0000256" key="1">
    <source>
        <dbReference type="ARBA" id="ARBA00005486"/>
    </source>
</evidence>
<dbReference type="Proteomes" id="UP000035880">
    <property type="component" value="Chromosome 3L"/>
</dbReference>
<evidence type="ECO:0000259" key="2">
    <source>
        <dbReference type="PROSITE" id="PS51425"/>
    </source>
</evidence>
<dbReference type="AlphaFoldDB" id="A0A0J9RN28"/>
<dbReference type="Pfam" id="PF08514">
    <property type="entry name" value="STAG"/>
    <property type="match status" value="1"/>
</dbReference>
<feature type="domain" description="SCD" evidence="2">
    <location>
        <begin position="264"/>
        <end position="349"/>
    </location>
</feature>
<dbReference type="PANTHER" id="PTHR11199:SF0">
    <property type="entry name" value="LD34181P-RELATED"/>
    <property type="match status" value="1"/>
</dbReference>
<comment type="similarity">
    <text evidence="1">Belongs to the SCC3 family.</text>
</comment>
<dbReference type="InterPro" id="IPR013721">
    <property type="entry name" value="STAG"/>
</dbReference>
<dbReference type="GO" id="GO:0008278">
    <property type="term" value="C:cohesin complex"/>
    <property type="evidence" value="ECO:0007669"/>
    <property type="project" value="TreeGrafter"/>
</dbReference>
<dbReference type="GO" id="GO:0000794">
    <property type="term" value="C:condensed nuclear chromosome"/>
    <property type="evidence" value="ECO:0007669"/>
    <property type="project" value="EnsemblMetazoa"/>
</dbReference>
<dbReference type="SUPFAM" id="SSF48371">
    <property type="entry name" value="ARM repeat"/>
    <property type="match status" value="1"/>
</dbReference>
<dbReference type="Pfam" id="PF24571">
    <property type="entry name" value="HEAT_SCC3-SA"/>
    <property type="match status" value="1"/>
</dbReference>